<protein>
    <submittedName>
        <fullName evidence="1">Uncharacterized protein</fullName>
    </submittedName>
</protein>
<accession>X1RN94</accession>
<reference evidence="1" key="1">
    <citation type="journal article" date="2014" name="Front. Microbiol.">
        <title>High frequency of phylogenetically diverse reductive dehalogenase-homologous genes in deep subseafloor sedimentary metagenomes.</title>
        <authorList>
            <person name="Kawai M."/>
            <person name="Futagami T."/>
            <person name="Toyoda A."/>
            <person name="Takaki Y."/>
            <person name="Nishi S."/>
            <person name="Hori S."/>
            <person name="Arai W."/>
            <person name="Tsubouchi T."/>
            <person name="Morono Y."/>
            <person name="Uchiyama I."/>
            <person name="Ito T."/>
            <person name="Fujiyama A."/>
            <person name="Inagaki F."/>
            <person name="Takami H."/>
        </authorList>
    </citation>
    <scope>NUCLEOTIDE SEQUENCE</scope>
    <source>
        <strain evidence="1">Expedition CK06-06</strain>
    </source>
</reference>
<evidence type="ECO:0000313" key="1">
    <source>
        <dbReference type="EMBL" id="GAI64640.1"/>
    </source>
</evidence>
<gene>
    <name evidence="1" type="ORF">S12H4_05556</name>
</gene>
<dbReference type="EMBL" id="BARW01001854">
    <property type="protein sequence ID" value="GAI64640.1"/>
    <property type="molecule type" value="Genomic_DNA"/>
</dbReference>
<proteinExistence type="predicted"/>
<dbReference type="AlphaFoldDB" id="X1RN94"/>
<name>X1RN94_9ZZZZ</name>
<organism evidence="1">
    <name type="scientific">marine sediment metagenome</name>
    <dbReference type="NCBI Taxonomy" id="412755"/>
    <lineage>
        <taxon>unclassified sequences</taxon>
        <taxon>metagenomes</taxon>
        <taxon>ecological metagenomes</taxon>
    </lineage>
</organism>
<comment type="caution">
    <text evidence="1">The sequence shown here is derived from an EMBL/GenBank/DDBJ whole genome shotgun (WGS) entry which is preliminary data.</text>
</comment>
<sequence length="86" mass="9881">MILSETLLSPSFNDVRIKYTFGDIDLPLLEKDVPIIWFFAPTARLSAKSVLDYNLYAYADKDKPPDGFDAIFEEMAEFFPDKDPQI</sequence>